<proteinExistence type="predicted"/>
<reference evidence="1 2" key="1">
    <citation type="submission" date="2019-03" db="EMBL/GenBank/DDBJ databases">
        <title>Genomic analyses of the natural microbiome of Caenorhabditis elegans.</title>
        <authorList>
            <person name="Samuel B."/>
        </authorList>
    </citation>
    <scope>NUCLEOTIDE SEQUENCE [LARGE SCALE GENOMIC DNA]</scope>
    <source>
        <strain evidence="1 2">JUb89</strain>
    </source>
</reference>
<evidence type="ECO:0000313" key="2">
    <source>
        <dbReference type="Proteomes" id="UP000294963"/>
    </source>
</evidence>
<accession>A0A4R1Y7U9</accession>
<comment type="caution">
    <text evidence="1">The sequence shown here is derived from an EMBL/GenBank/DDBJ whole genome shotgun (WGS) entry which is preliminary data.</text>
</comment>
<protein>
    <submittedName>
        <fullName evidence="1">Capsular polysaccharide export protein</fullName>
    </submittedName>
</protein>
<dbReference type="CDD" id="cd16441">
    <property type="entry name" value="beta_Kdo_transferase_KpsS"/>
    <property type="match status" value="1"/>
</dbReference>
<organism evidence="1 2">
    <name type="scientific">Acinetobacter calcoaceticus</name>
    <dbReference type="NCBI Taxonomy" id="471"/>
    <lineage>
        <taxon>Bacteria</taxon>
        <taxon>Pseudomonadati</taxon>
        <taxon>Pseudomonadota</taxon>
        <taxon>Gammaproteobacteria</taxon>
        <taxon>Moraxellales</taxon>
        <taxon>Moraxellaceae</taxon>
        <taxon>Acinetobacter</taxon>
        <taxon>Acinetobacter calcoaceticus/baumannii complex</taxon>
    </lineage>
</organism>
<name>A0A4R1Y7U9_ACICA</name>
<dbReference type="Pfam" id="PF05159">
    <property type="entry name" value="Capsule_synth"/>
    <property type="match status" value="1"/>
</dbReference>
<dbReference type="AlphaFoldDB" id="A0A4R1Y7U9"/>
<evidence type="ECO:0000313" key="1">
    <source>
        <dbReference type="EMBL" id="TCM68383.1"/>
    </source>
</evidence>
<dbReference type="Proteomes" id="UP000294963">
    <property type="component" value="Unassembled WGS sequence"/>
</dbReference>
<keyword evidence="2" id="KW-1185">Reference proteome</keyword>
<sequence length="379" mass="44601">MGSFFNRVAQWLRTHNIGSYKVNFNGGDWYYSERKSYINCFDYKGGLDTFSVWLEQLIIRHQIDSIVCFGDCRKYHQLAKKITTQLGRGFYVFEEGYIRPNFITFEQVGVNAFSTFDLKLDEKCKELYGESERDILAVDNQYYLMVLSAIMYYIFTVLRTPTYRYYHHHRGLSAWSELRAWLCSGLRRLYNAVFEPARIRKFITSHRDQYFVFPLQVHNDSQILVHSDLKSMEKYIELVVSNFSQYADPQHQLLLKHHPMDRGYRHYAQYIKQLGVRYDCAERLHYFCDVHLPTVLKNSLGVVTVNSTTGLQALYHAAPVKVLGAAIYNIEGLTAQQDLSLFWKNRTAVDFENYEYFKKSLIANSQLNGAYYGKSHWMN</sequence>
<dbReference type="InterPro" id="IPR007833">
    <property type="entry name" value="Capsule_polysaccharide_synth"/>
</dbReference>
<dbReference type="GO" id="GO:0015774">
    <property type="term" value="P:polysaccharide transport"/>
    <property type="evidence" value="ECO:0007669"/>
    <property type="project" value="InterPro"/>
</dbReference>
<dbReference type="EMBL" id="SLVJ01000005">
    <property type="protein sequence ID" value="TCM68383.1"/>
    <property type="molecule type" value="Genomic_DNA"/>
</dbReference>
<gene>
    <name evidence="1" type="ORF">EC844_10586</name>
</gene>
<dbReference type="GO" id="GO:0000271">
    <property type="term" value="P:polysaccharide biosynthetic process"/>
    <property type="evidence" value="ECO:0007669"/>
    <property type="project" value="InterPro"/>
</dbReference>